<dbReference type="AlphaFoldDB" id="X1N9Z8"/>
<organism evidence="1">
    <name type="scientific">marine sediment metagenome</name>
    <dbReference type="NCBI Taxonomy" id="412755"/>
    <lineage>
        <taxon>unclassified sequences</taxon>
        <taxon>metagenomes</taxon>
        <taxon>ecological metagenomes</taxon>
    </lineage>
</organism>
<sequence>LGIQNGKTGVAINILTAVFLHLGRKYMGVKVNNHRCIIADPLK</sequence>
<accession>X1N9Z8</accession>
<name>X1N9Z8_9ZZZZ</name>
<protein>
    <submittedName>
        <fullName evidence="1">Uncharacterized protein</fullName>
    </submittedName>
</protein>
<feature type="non-terminal residue" evidence="1">
    <location>
        <position position="1"/>
    </location>
</feature>
<dbReference type="EMBL" id="BARV01016434">
    <property type="protein sequence ID" value="GAI27011.1"/>
    <property type="molecule type" value="Genomic_DNA"/>
</dbReference>
<gene>
    <name evidence="1" type="ORF">S06H3_28202</name>
</gene>
<evidence type="ECO:0000313" key="1">
    <source>
        <dbReference type="EMBL" id="GAI27011.1"/>
    </source>
</evidence>
<comment type="caution">
    <text evidence="1">The sequence shown here is derived from an EMBL/GenBank/DDBJ whole genome shotgun (WGS) entry which is preliminary data.</text>
</comment>
<proteinExistence type="predicted"/>
<reference evidence="1" key="1">
    <citation type="journal article" date="2014" name="Front. Microbiol.">
        <title>High frequency of phylogenetically diverse reductive dehalogenase-homologous genes in deep subseafloor sedimentary metagenomes.</title>
        <authorList>
            <person name="Kawai M."/>
            <person name="Futagami T."/>
            <person name="Toyoda A."/>
            <person name="Takaki Y."/>
            <person name="Nishi S."/>
            <person name="Hori S."/>
            <person name="Arai W."/>
            <person name="Tsubouchi T."/>
            <person name="Morono Y."/>
            <person name="Uchiyama I."/>
            <person name="Ito T."/>
            <person name="Fujiyama A."/>
            <person name="Inagaki F."/>
            <person name="Takami H."/>
        </authorList>
    </citation>
    <scope>NUCLEOTIDE SEQUENCE</scope>
    <source>
        <strain evidence="1">Expedition CK06-06</strain>
    </source>
</reference>